<evidence type="ECO:0000313" key="3">
    <source>
        <dbReference type="Proteomes" id="UP000824120"/>
    </source>
</evidence>
<reference evidence="2 3" key="1">
    <citation type="submission" date="2020-09" db="EMBL/GenBank/DDBJ databases">
        <title>De no assembly of potato wild relative species, Solanum commersonii.</title>
        <authorList>
            <person name="Cho K."/>
        </authorList>
    </citation>
    <scope>NUCLEOTIDE SEQUENCE [LARGE SCALE GENOMIC DNA]</scope>
    <source>
        <strain evidence="2">LZ3.2</strain>
        <tissue evidence="2">Leaf</tissue>
    </source>
</reference>
<feature type="domain" description="DUF7746" evidence="1">
    <location>
        <begin position="47"/>
        <end position="73"/>
    </location>
</feature>
<comment type="caution">
    <text evidence="2">The sequence shown here is derived from an EMBL/GenBank/DDBJ whole genome shotgun (WGS) entry which is preliminary data.</text>
</comment>
<dbReference type="Pfam" id="PF24925">
    <property type="entry name" value="DUF7746"/>
    <property type="match status" value="1"/>
</dbReference>
<dbReference type="EMBL" id="JACXVP010000004">
    <property type="protein sequence ID" value="KAG5610765.1"/>
    <property type="molecule type" value="Genomic_DNA"/>
</dbReference>
<organism evidence="2 3">
    <name type="scientific">Solanum commersonii</name>
    <name type="common">Commerson's wild potato</name>
    <name type="synonym">Commerson's nightshade</name>
    <dbReference type="NCBI Taxonomy" id="4109"/>
    <lineage>
        <taxon>Eukaryota</taxon>
        <taxon>Viridiplantae</taxon>
        <taxon>Streptophyta</taxon>
        <taxon>Embryophyta</taxon>
        <taxon>Tracheophyta</taxon>
        <taxon>Spermatophyta</taxon>
        <taxon>Magnoliopsida</taxon>
        <taxon>eudicotyledons</taxon>
        <taxon>Gunneridae</taxon>
        <taxon>Pentapetalae</taxon>
        <taxon>asterids</taxon>
        <taxon>lamiids</taxon>
        <taxon>Solanales</taxon>
        <taxon>Solanaceae</taxon>
        <taxon>Solanoideae</taxon>
        <taxon>Solaneae</taxon>
        <taxon>Solanum</taxon>
    </lineage>
</organism>
<dbReference type="InterPro" id="IPR056648">
    <property type="entry name" value="DUF7746"/>
</dbReference>
<evidence type="ECO:0000259" key="1">
    <source>
        <dbReference type="Pfam" id="PF24925"/>
    </source>
</evidence>
<accession>A0A9J5ZEA2</accession>
<dbReference type="Proteomes" id="UP000824120">
    <property type="component" value="Chromosome 4"/>
</dbReference>
<protein>
    <recommendedName>
        <fullName evidence="1">DUF7746 domain-containing protein</fullName>
    </recommendedName>
</protein>
<evidence type="ECO:0000313" key="2">
    <source>
        <dbReference type="EMBL" id="KAG5610765.1"/>
    </source>
</evidence>
<dbReference type="AlphaFoldDB" id="A0A9J5ZEA2"/>
<sequence>MEATGDFKNQVSSKFNKLRGYSKKNSGYATKPRMNTYYYPRPTPQDSGFKIYEWNLDGLTDRQLIILVHRKLITEEKASAINVVVTNEGVDNLGMALLRNREDAFIPWSSPFWNILLVDLLINMRRFVPSLTV</sequence>
<name>A0A9J5ZEA2_SOLCO</name>
<gene>
    <name evidence="2" type="ORF">H5410_022046</name>
</gene>
<keyword evidence="3" id="KW-1185">Reference proteome</keyword>
<proteinExistence type="predicted"/>